<proteinExistence type="predicted"/>
<dbReference type="Proteomes" id="UP000799324">
    <property type="component" value="Unassembled WGS sequence"/>
</dbReference>
<dbReference type="EMBL" id="MU004369">
    <property type="protein sequence ID" value="KAF2654126.1"/>
    <property type="molecule type" value="Genomic_DNA"/>
</dbReference>
<reference evidence="2" key="1">
    <citation type="journal article" date="2020" name="Stud. Mycol.">
        <title>101 Dothideomycetes genomes: a test case for predicting lifestyles and emergence of pathogens.</title>
        <authorList>
            <person name="Haridas S."/>
            <person name="Albert R."/>
            <person name="Binder M."/>
            <person name="Bloem J."/>
            <person name="Labutti K."/>
            <person name="Salamov A."/>
            <person name="Andreopoulos B."/>
            <person name="Baker S."/>
            <person name="Barry K."/>
            <person name="Bills G."/>
            <person name="Bluhm B."/>
            <person name="Cannon C."/>
            <person name="Castanera R."/>
            <person name="Culley D."/>
            <person name="Daum C."/>
            <person name="Ezra D."/>
            <person name="Gonzalez J."/>
            <person name="Henrissat B."/>
            <person name="Kuo A."/>
            <person name="Liang C."/>
            <person name="Lipzen A."/>
            <person name="Lutzoni F."/>
            <person name="Magnuson J."/>
            <person name="Mondo S."/>
            <person name="Nolan M."/>
            <person name="Ohm R."/>
            <person name="Pangilinan J."/>
            <person name="Park H.-J."/>
            <person name="Ramirez L."/>
            <person name="Alfaro M."/>
            <person name="Sun H."/>
            <person name="Tritt A."/>
            <person name="Yoshinaga Y."/>
            <person name="Zwiers L.-H."/>
            <person name="Turgeon B."/>
            <person name="Goodwin S."/>
            <person name="Spatafora J."/>
            <person name="Crous P."/>
            <person name="Grigoriev I."/>
        </authorList>
    </citation>
    <scope>NUCLEOTIDE SEQUENCE</scope>
    <source>
        <strain evidence="2">CBS 122681</strain>
    </source>
</reference>
<name>A0A6A6T2L1_9PLEO</name>
<protein>
    <submittedName>
        <fullName evidence="2">Uncharacterized protein</fullName>
    </submittedName>
</protein>
<feature type="coiled-coil region" evidence="1">
    <location>
        <begin position="144"/>
        <end position="204"/>
    </location>
</feature>
<accession>A0A6A6T2L1</accession>
<keyword evidence="1" id="KW-0175">Coiled coil</keyword>
<evidence type="ECO:0000256" key="1">
    <source>
        <dbReference type="SAM" id="Coils"/>
    </source>
</evidence>
<sequence length="209" mass="23671">MQNFIVLVIRCSSLDTYAQALSSDAVASILSVRCLAVCFPPVPREQLSRLPANEKTTSRTYKEAPTDFFLTPTRQNTLYFFLFLNTYIIPGPPSSDSTEMPPKHSASVSAAAANPTIFSWNRLEMQARSFYNVLDPLIWDSVSLDIWEVDSRRIEEDMKQLNDANEREKADGIMNTMGVLIRALVEVKTQFELLKKQRQELIELGIFVG</sequence>
<keyword evidence="3" id="KW-1185">Reference proteome</keyword>
<dbReference type="AlphaFoldDB" id="A0A6A6T2L1"/>
<gene>
    <name evidence="2" type="ORF">K491DRAFT_759172</name>
</gene>
<evidence type="ECO:0000313" key="2">
    <source>
        <dbReference type="EMBL" id="KAF2654126.1"/>
    </source>
</evidence>
<organism evidence="2 3">
    <name type="scientific">Lophiostoma macrostomum CBS 122681</name>
    <dbReference type="NCBI Taxonomy" id="1314788"/>
    <lineage>
        <taxon>Eukaryota</taxon>
        <taxon>Fungi</taxon>
        <taxon>Dikarya</taxon>
        <taxon>Ascomycota</taxon>
        <taxon>Pezizomycotina</taxon>
        <taxon>Dothideomycetes</taxon>
        <taxon>Pleosporomycetidae</taxon>
        <taxon>Pleosporales</taxon>
        <taxon>Lophiostomataceae</taxon>
        <taxon>Lophiostoma</taxon>
    </lineage>
</organism>
<evidence type="ECO:0000313" key="3">
    <source>
        <dbReference type="Proteomes" id="UP000799324"/>
    </source>
</evidence>